<proteinExistence type="predicted"/>
<accession>A0ACA9LXG5</accession>
<dbReference type="Proteomes" id="UP000789525">
    <property type="component" value="Unassembled WGS sequence"/>
</dbReference>
<protein>
    <submittedName>
        <fullName evidence="1">16011_t:CDS:1</fullName>
    </submittedName>
</protein>
<comment type="caution">
    <text evidence="1">The sequence shown here is derived from an EMBL/GenBank/DDBJ whole genome shotgun (WGS) entry which is preliminary data.</text>
</comment>
<name>A0ACA9LXG5_9GLOM</name>
<evidence type="ECO:0000313" key="1">
    <source>
        <dbReference type="EMBL" id="CAG8552306.1"/>
    </source>
</evidence>
<dbReference type="EMBL" id="CAJVPT010008477">
    <property type="protein sequence ID" value="CAG8552306.1"/>
    <property type="molecule type" value="Genomic_DNA"/>
</dbReference>
<gene>
    <name evidence="1" type="ORF">ACOLOM_LOCUS4902</name>
</gene>
<organism evidence="1 2">
    <name type="scientific">Acaulospora colombiana</name>
    <dbReference type="NCBI Taxonomy" id="27376"/>
    <lineage>
        <taxon>Eukaryota</taxon>
        <taxon>Fungi</taxon>
        <taxon>Fungi incertae sedis</taxon>
        <taxon>Mucoromycota</taxon>
        <taxon>Glomeromycotina</taxon>
        <taxon>Glomeromycetes</taxon>
        <taxon>Diversisporales</taxon>
        <taxon>Acaulosporaceae</taxon>
        <taxon>Acaulospora</taxon>
    </lineage>
</organism>
<reference evidence="1" key="1">
    <citation type="submission" date="2021-06" db="EMBL/GenBank/DDBJ databases">
        <authorList>
            <person name="Kallberg Y."/>
            <person name="Tangrot J."/>
            <person name="Rosling A."/>
        </authorList>
    </citation>
    <scope>NUCLEOTIDE SEQUENCE</scope>
    <source>
        <strain evidence="1">CL356</strain>
    </source>
</reference>
<evidence type="ECO:0000313" key="2">
    <source>
        <dbReference type="Proteomes" id="UP000789525"/>
    </source>
</evidence>
<keyword evidence="2" id="KW-1185">Reference proteome</keyword>
<sequence>MMFDSFQPPFLPDDSSASSNTSTQLEVTSQYLALPNVDVETHKSSANDRRSSQTPNISMTDNEDQRPTLQEVNSFVTDTNSLMDRNVDERTGKYGPRSLKLTDTPATVISLLDSPTESGVNETSSMNDSHSSEYQRTADTAAAAVHTSSNAAVDIPMLTLTKTTIADTRPSASVNQGSSINPVAKETSGDLDLSMVVENPEDCEPTILGTLTPIRRKPLRVMRCEHEELAVLREVKKDNRNKGRKFFSCPRFETGEQCNYFRWEEAQYLPPRLPSHRSDYIPSSQRKSRDTNDDRMFATSRSQGKVSLAATAATEKLRLNQNETSQQQVTSMQKTNTSNNDNLLEVTEEDMDPSWFLNAIEEERARNASAKSKDAGNRGNSNNGDIRDGDDTARNATTLVDSSPTSNSQSSVRNIVAADSVPSSYESWSLVPKFSTQQLLDVLSSHLRAQERHNVTHEESMEKMRKERDHALDELKKAQEQIASLKRELERSSLMTSILTSQKRLLEIEKEQLEDCNKRNKSGL</sequence>